<evidence type="ECO:0000313" key="2">
    <source>
        <dbReference type="Proteomes" id="UP000680206"/>
    </source>
</evidence>
<evidence type="ECO:0000313" key="1">
    <source>
        <dbReference type="EMBL" id="MBO2461621.1"/>
    </source>
</evidence>
<dbReference type="EMBL" id="JAGEPF010000018">
    <property type="protein sequence ID" value="MBO2461621.1"/>
    <property type="molecule type" value="Genomic_DNA"/>
</dbReference>
<keyword evidence="2" id="KW-1185">Reference proteome</keyword>
<sequence>MQHAATAQALTAAATDVIDGRIAALAHDDGLAEYRPARHAAVRTLVAWTKSDRAVVVDITGGNYRHMAAEVLDTASAQFDLGPAASIIDLPTGAMLIW</sequence>
<comment type="caution">
    <text evidence="1">The sequence shown here is derived from an EMBL/GenBank/DDBJ whole genome shotgun (WGS) entry which is preliminary data.</text>
</comment>
<dbReference type="RefSeq" id="WP_208244997.1">
    <property type="nucleotide sequence ID" value="NZ_JAGEPF010000018.1"/>
</dbReference>
<proteinExistence type="predicted"/>
<reference evidence="1 2" key="1">
    <citation type="submission" date="2021-03" db="EMBL/GenBank/DDBJ databases">
        <title>Actinomadura violae sp. nov., isolated from lichen in Thailand.</title>
        <authorList>
            <person name="Kanchanasin P."/>
            <person name="Saeng-In P."/>
            <person name="Phongsopitanun W."/>
            <person name="Yuki M."/>
            <person name="Kudo T."/>
            <person name="Ohkuma M."/>
            <person name="Tanasupawat S."/>
        </authorList>
    </citation>
    <scope>NUCLEOTIDE SEQUENCE [LARGE SCALE GENOMIC DNA]</scope>
    <source>
        <strain evidence="1 2">LCR2-06</strain>
    </source>
</reference>
<dbReference type="Proteomes" id="UP000680206">
    <property type="component" value="Unassembled WGS sequence"/>
</dbReference>
<name>A0ABS3RXX9_9ACTN</name>
<organism evidence="1 2">
    <name type="scientific">Actinomadura violacea</name>
    <dbReference type="NCBI Taxonomy" id="2819934"/>
    <lineage>
        <taxon>Bacteria</taxon>
        <taxon>Bacillati</taxon>
        <taxon>Actinomycetota</taxon>
        <taxon>Actinomycetes</taxon>
        <taxon>Streptosporangiales</taxon>
        <taxon>Thermomonosporaceae</taxon>
        <taxon>Actinomadura</taxon>
    </lineage>
</organism>
<accession>A0ABS3RXX9</accession>
<protein>
    <submittedName>
        <fullName evidence="1">Uncharacterized protein</fullName>
    </submittedName>
</protein>
<gene>
    <name evidence="1" type="ORF">J4709_29040</name>
</gene>